<dbReference type="Proteomes" id="UP001162131">
    <property type="component" value="Unassembled WGS sequence"/>
</dbReference>
<feature type="region of interest" description="Disordered" evidence="1">
    <location>
        <begin position="1"/>
        <end position="32"/>
    </location>
</feature>
<evidence type="ECO:0000313" key="2">
    <source>
        <dbReference type="EMBL" id="CAG9327004.1"/>
    </source>
</evidence>
<protein>
    <submittedName>
        <fullName evidence="2">Uncharacterized protein</fullName>
    </submittedName>
</protein>
<evidence type="ECO:0000313" key="3">
    <source>
        <dbReference type="Proteomes" id="UP001162131"/>
    </source>
</evidence>
<keyword evidence="3" id="KW-1185">Reference proteome</keyword>
<reference evidence="2" key="1">
    <citation type="submission" date="2021-09" db="EMBL/GenBank/DDBJ databases">
        <authorList>
            <consortium name="AG Swart"/>
            <person name="Singh M."/>
            <person name="Singh A."/>
            <person name="Seah K."/>
            <person name="Emmerich C."/>
        </authorList>
    </citation>
    <scope>NUCLEOTIDE SEQUENCE</scope>
    <source>
        <strain evidence="2">ATCC30299</strain>
    </source>
</reference>
<sequence length="611" mass="71695">MNKYSDIESRLCRSTTPDCGKESSRPQTTASFSSRLFNTELRKQLSWRYIHSTPIDKKNTKSSSPSNSTYKINLVALKELAPGEISSLTDRENFRAGSSYQDLSASTQRLPEKQSIFKGIHRKTNNDYIRIIDRLDKIVSNQGFSGRRICLTDEKSIEGILDTGEAQFFYVPVRGERCPLRVKITQRGKLAAYVSRTTPEPCAELCEKEFRTEEFQFAEPGMKFNCENIYMSLFALINTKYIIRVAFGQQKESPIKRRSMSIRNIAKSRSVLSLEQIKNDVELRHDFLNKVNTLLEKRKREMYETGHNKNFVKLNLNVVDNEARADTLRSSTEKRDRRHEEATERKHNYEVYKKQRTIDSINRHMTRKEKEELERQILEKKSSILKCHKFWFSLIDLCISIQTITDLIAKRREMKVKKLMRNFSAWKIQRAYRNWVETKFRGMPTQKFRARNILLLTGFVGKLFIKPKTDGQLILCIKSSKTNYMVRNCFGDFFKKIVLIQTTWKKYQETKKNRYGELVKLWNSVVGKIIKDIQKKSKRRRKVTNDTDKYFSISKEVQSFVINEYLTDKYNQACESLKNTKGRIIVNFIPSPKEMRWLIDRAANIQLSLAS</sequence>
<organism evidence="2 3">
    <name type="scientific">Blepharisma stoltei</name>
    <dbReference type="NCBI Taxonomy" id="1481888"/>
    <lineage>
        <taxon>Eukaryota</taxon>
        <taxon>Sar</taxon>
        <taxon>Alveolata</taxon>
        <taxon>Ciliophora</taxon>
        <taxon>Postciliodesmatophora</taxon>
        <taxon>Heterotrichea</taxon>
        <taxon>Heterotrichida</taxon>
        <taxon>Blepharismidae</taxon>
        <taxon>Blepharisma</taxon>
    </lineage>
</organism>
<comment type="caution">
    <text evidence="2">The sequence shown here is derived from an EMBL/GenBank/DDBJ whole genome shotgun (WGS) entry which is preliminary data.</text>
</comment>
<dbReference type="AlphaFoldDB" id="A0AAU9JPG9"/>
<feature type="compositionally biased region" description="Basic and acidic residues" evidence="1">
    <location>
        <begin position="1"/>
        <end position="11"/>
    </location>
</feature>
<dbReference type="EMBL" id="CAJZBQ010000041">
    <property type="protein sequence ID" value="CAG9327004.1"/>
    <property type="molecule type" value="Genomic_DNA"/>
</dbReference>
<gene>
    <name evidence="2" type="ORF">BSTOLATCC_MIC42262</name>
</gene>
<accession>A0AAU9JPG9</accession>
<proteinExistence type="predicted"/>
<evidence type="ECO:0000256" key="1">
    <source>
        <dbReference type="SAM" id="MobiDB-lite"/>
    </source>
</evidence>
<name>A0AAU9JPG9_9CILI</name>